<dbReference type="SUPFAM" id="SSF117782">
    <property type="entry name" value="YbjQ-like"/>
    <property type="match status" value="1"/>
</dbReference>
<evidence type="ECO:0000313" key="6">
    <source>
        <dbReference type="Proteomes" id="UP000749646"/>
    </source>
</evidence>
<dbReference type="InterPro" id="IPR035439">
    <property type="entry name" value="UPF0145_dom_sf"/>
</dbReference>
<feature type="transmembrane region" description="Helical" evidence="3">
    <location>
        <begin position="561"/>
        <end position="581"/>
    </location>
</feature>
<dbReference type="InterPro" id="IPR036869">
    <property type="entry name" value="J_dom_sf"/>
</dbReference>
<dbReference type="InterPro" id="IPR002765">
    <property type="entry name" value="UPF0145_YbjQ-like"/>
</dbReference>
<evidence type="ECO:0000256" key="3">
    <source>
        <dbReference type="SAM" id="Phobius"/>
    </source>
</evidence>
<dbReference type="PANTHER" id="PTHR44157">
    <property type="entry name" value="DNAJ HOMOLOG SUBFAMILY C MEMBER 11"/>
    <property type="match status" value="1"/>
</dbReference>
<proteinExistence type="inferred from homology"/>
<dbReference type="PRINTS" id="PR00625">
    <property type="entry name" value="JDOMAIN"/>
</dbReference>
<dbReference type="Pfam" id="PF00226">
    <property type="entry name" value="DnaJ"/>
    <property type="match status" value="1"/>
</dbReference>
<dbReference type="SMART" id="SM00271">
    <property type="entry name" value="DnaJ"/>
    <property type="match status" value="1"/>
</dbReference>
<dbReference type="InterPro" id="IPR001623">
    <property type="entry name" value="DnaJ_domain"/>
</dbReference>
<dbReference type="InterPro" id="IPR055225">
    <property type="entry name" value="DNAJC11-like_beta-barrel"/>
</dbReference>
<dbReference type="HAMAP" id="MF_00338">
    <property type="entry name" value="UPF0145"/>
    <property type="match status" value="1"/>
</dbReference>
<dbReference type="OrthoDB" id="10250354at2759"/>
<dbReference type="Gene3D" id="1.10.287.110">
    <property type="entry name" value="DnaJ domain"/>
    <property type="match status" value="1"/>
</dbReference>
<dbReference type="Pfam" id="PF01906">
    <property type="entry name" value="YbjQ_1"/>
    <property type="match status" value="1"/>
</dbReference>
<comment type="caution">
    <text evidence="5">The sequence shown here is derived from an EMBL/GenBank/DDBJ whole genome shotgun (WGS) entry which is preliminary data.</text>
</comment>
<dbReference type="EMBL" id="JAAAHW010006291">
    <property type="protein sequence ID" value="KAF9963438.1"/>
    <property type="molecule type" value="Genomic_DNA"/>
</dbReference>
<dbReference type="CDD" id="cd06257">
    <property type="entry name" value="DnaJ"/>
    <property type="match status" value="1"/>
</dbReference>
<dbReference type="GO" id="GO:0042407">
    <property type="term" value="P:cristae formation"/>
    <property type="evidence" value="ECO:0007669"/>
    <property type="project" value="TreeGrafter"/>
</dbReference>
<dbReference type="AlphaFoldDB" id="A0A9P6J664"/>
<feature type="region of interest" description="Disordered" evidence="2">
    <location>
        <begin position="159"/>
        <end position="187"/>
    </location>
</feature>
<keyword evidence="6" id="KW-1185">Reference proteome</keyword>
<dbReference type="PROSITE" id="PS50076">
    <property type="entry name" value="DNAJ_2"/>
    <property type="match status" value="1"/>
</dbReference>
<feature type="domain" description="J" evidence="4">
    <location>
        <begin position="197"/>
        <end position="265"/>
    </location>
</feature>
<evidence type="ECO:0000313" key="5">
    <source>
        <dbReference type="EMBL" id="KAF9963438.1"/>
    </source>
</evidence>
<dbReference type="Proteomes" id="UP000749646">
    <property type="component" value="Unassembled WGS sequence"/>
</dbReference>
<evidence type="ECO:0000256" key="2">
    <source>
        <dbReference type="SAM" id="MobiDB-lite"/>
    </source>
</evidence>
<dbReference type="GO" id="GO:0005739">
    <property type="term" value="C:mitochondrion"/>
    <property type="evidence" value="ECO:0007669"/>
    <property type="project" value="GOC"/>
</dbReference>
<accession>A0A9P6J664</accession>
<name>A0A9P6J664_9FUNG</name>
<keyword evidence="3" id="KW-1133">Transmembrane helix</keyword>
<reference evidence="5" key="1">
    <citation type="journal article" date="2020" name="Fungal Divers.">
        <title>Resolving the Mortierellaceae phylogeny through synthesis of multi-gene phylogenetics and phylogenomics.</title>
        <authorList>
            <person name="Vandepol N."/>
            <person name="Liber J."/>
            <person name="Desiro A."/>
            <person name="Na H."/>
            <person name="Kennedy M."/>
            <person name="Barry K."/>
            <person name="Grigoriev I.V."/>
            <person name="Miller A.N."/>
            <person name="O'Donnell K."/>
            <person name="Stajich J.E."/>
            <person name="Bonito G."/>
        </authorList>
    </citation>
    <scope>NUCLEOTIDE SEQUENCE</scope>
    <source>
        <strain evidence="5">MES-2147</strain>
    </source>
</reference>
<dbReference type="InterPro" id="IPR052243">
    <property type="entry name" value="Mito_inner_membrane_organizer"/>
</dbReference>
<gene>
    <name evidence="5" type="ORF">BGZ65_003394</name>
</gene>
<evidence type="ECO:0000259" key="4">
    <source>
        <dbReference type="PROSITE" id="PS50076"/>
    </source>
</evidence>
<keyword evidence="3" id="KW-0812">Transmembrane</keyword>
<dbReference type="Pfam" id="PF11875">
    <property type="entry name" value="DnaJ-like_C11_C"/>
    <property type="match status" value="1"/>
</dbReference>
<protein>
    <recommendedName>
        <fullName evidence="4">J domain-containing protein</fullName>
    </recommendedName>
</protein>
<dbReference type="InterPro" id="IPR024586">
    <property type="entry name" value="DnaJ-like_C11_C"/>
</dbReference>
<dbReference type="Gene3D" id="3.30.110.70">
    <property type="entry name" value="Hypothetical protein apc22750. Chain B"/>
    <property type="match status" value="1"/>
</dbReference>
<dbReference type="SUPFAM" id="SSF46565">
    <property type="entry name" value="Chaperone J-domain"/>
    <property type="match status" value="1"/>
</dbReference>
<organism evidence="5 6">
    <name type="scientific">Modicella reniformis</name>
    <dbReference type="NCBI Taxonomy" id="1440133"/>
    <lineage>
        <taxon>Eukaryota</taxon>
        <taxon>Fungi</taxon>
        <taxon>Fungi incertae sedis</taxon>
        <taxon>Mucoromycota</taxon>
        <taxon>Mortierellomycotina</taxon>
        <taxon>Mortierellomycetes</taxon>
        <taxon>Mortierellales</taxon>
        <taxon>Mortierellaceae</taxon>
        <taxon>Modicella</taxon>
    </lineage>
</organism>
<dbReference type="Pfam" id="PF22774">
    <property type="entry name" value="DNAJC11_beta-barrel"/>
    <property type="match status" value="2"/>
</dbReference>
<keyword evidence="1" id="KW-0143">Chaperone</keyword>
<dbReference type="PANTHER" id="PTHR44157:SF1">
    <property type="entry name" value="DNAJ HOMOLOG SUBFAMILY C MEMBER 11"/>
    <property type="match status" value="1"/>
</dbReference>
<evidence type="ECO:0000256" key="1">
    <source>
        <dbReference type="ARBA" id="ARBA00023186"/>
    </source>
</evidence>
<sequence length="723" mass="79653">MGNNSQNQPTRAVDRRFSTTAFTVPGYTISQSHGVVRGLTVRTPNVGKAIFGAFASLGGGESSTYIEMAEKARETAFVRLLEHAAAVGGNAVIGVQFTGQEVAEEMTEVMAYGTAVTLIPAQQSSPLQPAYGAPQIIAFGGFQGGKRLHIFNSVMENPYQDRSLPEEPSVDQANGGKESDGYHQNDLNDLQNLTQKDYYALLNVSNTATKEDIQEAYDRLCEVFHPDKHDDPALKEAAESKLRVIRKAFEVLSSPQLRTTYDKYGEDGLSGKWEVGHRVQTPQEMMDEFGRLVKEQKQMELENIVRSRNDIIINLDASRSPPQFGLPKKKDRITRVVDSLSRTEIAQLYMKNSFKTQFGSRTQVILGSNMTSQSGIGSGTVMGTVQHTFSNRLFMEFGTSLLNPGASVIKATYNIDPDTYVSGTAFTKHFQGPTPLVMTAGRRIAKDRHDLSSMSLGVRSLGTQDNYRAELQAGVVQSYLLADRTWNVDETSRIRIGTKYSNLAGLSASIGGDRRITEYTKLGLAVELALSGGVALNVRLARLGQSVTIPILLSSDFSTKFAFWAGLAPLCALAILDFGVIKPRGRRQRAEKLRELRKIHGEFIAEQRKEAEESIRLLRDTTGRKMKQEQDKDGLVIVEASYGNLNAGIVANVTVAVQALVNNSQLAMPGGHSKTHILGFYDPCLGEKKQLRIRYEFQKRLHEVVVADMDHVVLPARSHLITS</sequence>
<keyword evidence="3" id="KW-0472">Membrane</keyword>